<sequence length="758" mass="79084">MATLLYRLGKTAFRRWPAFIGVWVVALVAVGATALAIQQPTSSTFSIPGIPSERASDLQAELFPGAEDALNDTSVTVVVAVPEGEQLSDPAYAERISQLVTDISESPQVLSSEQAPILDPVAAAAAQEEALVAGGASPEDVANLAPVDPDGRVGLITFDFDVDEPTDIKPESQDAVLELLDDARGDGLEVEANGPGLQVMEISGASELIGIAVALVVLVLTFGSLVAAGLPIVTAIVGVALTSLGVTGMTAFTDVSDMTPILAVMIGLAVGIDYALFILARYRSELQHTDDREEAMGIAVGTAGSAVVFAGLTVLIALAALAVVRIPFLTAMGLAAASGVFLAVLVALTLLPAVLGMLKSKAFGGTVRRYDPKRGEDGRIVNNGVRWARLVGRSPLAAVVLVVVALGALAVPVQNLQLALPSDSTSPSDTTQRKASDLIVEAFGDGRQAPLLAVVDGRDIADDAERQAAFGEVVAWAAEQDDVAHAQITQTNADPQGDPAAATGALVLITPSSSAEDAATTDLLADLRDTQGDIESSTGAELGVTGMTAVAVDVSDRLNDALPIYLVVVIGLAFLLLVLVFRSILVPLTATLGFLLTVLATLGVTVLVFQDGALGIVEGQPLVSFMPIFLVGVVFGLAMDYQVFLVTRIREAHVHGADSVAAVVDGFRNSARVVAAAAVIMMSVFAAFMLMDMSFIKAMGFALATAVFIDAFVVRMTLIPALMYLMGEKAWWLPRWLDRVLPRVDVEGESLERAHARH</sequence>
<name>A0ACC6IE71_9ACTN</name>
<accession>A0ACC6IE71</accession>
<dbReference type="EMBL" id="JAVIZJ010000002">
    <property type="protein sequence ID" value="MDR6208917.1"/>
    <property type="molecule type" value="Genomic_DNA"/>
</dbReference>
<reference evidence="1" key="1">
    <citation type="submission" date="2023-08" db="EMBL/GenBank/DDBJ databases">
        <title>Functional and genomic diversity of the sorghum phyllosphere microbiome.</title>
        <authorList>
            <person name="Shade A."/>
        </authorList>
    </citation>
    <scope>NUCLEOTIDE SEQUENCE</scope>
    <source>
        <strain evidence="1">SORGH_AS_0885</strain>
    </source>
</reference>
<dbReference type="Proteomes" id="UP001261666">
    <property type="component" value="Unassembled WGS sequence"/>
</dbReference>
<evidence type="ECO:0000313" key="1">
    <source>
        <dbReference type="EMBL" id="MDR6208917.1"/>
    </source>
</evidence>
<comment type="caution">
    <text evidence="1">The sequence shown here is derived from an EMBL/GenBank/DDBJ whole genome shotgun (WGS) entry which is preliminary data.</text>
</comment>
<organism evidence="1 2">
    <name type="scientific">Nocardioides zeae</name>
    <dbReference type="NCBI Taxonomy" id="1457234"/>
    <lineage>
        <taxon>Bacteria</taxon>
        <taxon>Bacillati</taxon>
        <taxon>Actinomycetota</taxon>
        <taxon>Actinomycetes</taxon>
        <taxon>Propionibacteriales</taxon>
        <taxon>Nocardioidaceae</taxon>
        <taxon>Nocardioides</taxon>
    </lineage>
</organism>
<keyword evidence="2" id="KW-1185">Reference proteome</keyword>
<protein>
    <submittedName>
        <fullName evidence="1">RND superfamily putative drug exporter</fullName>
    </submittedName>
</protein>
<evidence type="ECO:0000313" key="2">
    <source>
        <dbReference type="Proteomes" id="UP001261666"/>
    </source>
</evidence>
<proteinExistence type="predicted"/>
<gene>
    <name evidence="1" type="ORF">QE364_000609</name>
</gene>